<dbReference type="RefSeq" id="XP_005849365.1">
    <property type="nucleotide sequence ID" value="XM_005849303.1"/>
</dbReference>
<dbReference type="Pfam" id="PF00583">
    <property type="entry name" value="Acetyltransf_1"/>
    <property type="match status" value="1"/>
</dbReference>
<evidence type="ECO:0000256" key="2">
    <source>
        <dbReference type="ARBA" id="ARBA00023315"/>
    </source>
</evidence>
<dbReference type="OMA" id="FARCTGD"/>
<dbReference type="FunCoup" id="E1ZAI5">
    <property type="interactions" value="7"/>
</dbReference>
<dbReference type="eggNOG" id="ENOG502RZ2D">
    <property type="taxonomic scope" value="Eukaryota"/>
</dbReference>
<dbReference type="PANTHER" id="PTHR43626">
    <property type="entry name" value="ACYL-COA N-ACYLTRANSFERASE"/>
    <property type="match status" value="1"/>
</dbReference>
<dbReference type="InterPro" id="IPR045039">
    <property type="entry name" value="NSI-like"/>
</dbReference>
<dbReference type="GO" id="GO:0008080">
    <property type="term" value="F:N-acetyltransferase activity"/>
    <property type="evidence" value="ECO:0007669"/>
    <property type="project" value="InterPro"/>
</dbReference>
<dbReference type="GO" id="GO:0005737">
    <property type="term" value="C:cytoplasm"/>
    <property type="evidence" value="ECO:0007669"/>
    <property type="project" value="TreeGrafter"/>
</dbReference>
<accession>E1ZAI5</accession>
<dbReference type="Proteomes" id="UP000008141">
    <property type="component" value="Unassembled WGS sequence"/>
</dbReference>
<keyword evidence="5" id="KW-1185">Reference proteome</keyword>
<dbReference type="OrthoDB" id="2744543at2759"/>
<reference evidence="4 5" key="1">
    <citation type="journal article" date="2010" name="Plant Cell">
        <title>The Chlorella variabilis NC64A genome reveals adaptation to photosymbiosis, coevolution with viruses, and cryptic sex.</title>
        <authorList>
            <person name="Blanc G."/>
            <person name="Duncan G."/>
            <person name="Agarkova I."/>
            <person name="Borodovsky M."/>
            <person name="Gurnon J."/>
            <person name="Kuo A."/>
            <person name="Lindquist E."/>
            <person name="Lucas S."/>
            <person name="Pangilinan J."/>
            <person name="Polle J."/>
            <person name="Salamov A."/>
            <person name="Terry A."/>
            <person name="Yamada T."/>
            <person name="Dunigan D.D."/>
            <person name="Grigoriev I.V."/>
            <person name="Claverie J.M."/>
            <person name="Van Etten J.L."/>
        </authorList>
    </citation>
    <scope>NUCLEOTIDE SEQUENCE [LARGE SCALE GENOMIC DNA]</scope>
    <source>
        <strain evidence="4 5">NC64A</strain>
    </source>
</reference>
<dbReference type="PROSITE" id="PS51186">
    <property type="entry name" value="GNAT"/>
    <property type="match status" value="1"/>
</dbReference>
<organism evidence="5">
    <name type="scientific">Chlorella variabilis</name>
    <name type="common">Green alga</name>
    <dbReference type="NCBI Taxonomy" id="554065"/>
    <lineage>
        <taxon>Eukaryota</taxon>
        <taxon>Viridiplantae</taxon>
        <taxon>Chlorophyta</taxon>
        <taxon>core chlorophytes</taxon>
        <taxon>Trebouxiophyceae</taxon>
        <taxon>Chlorellales</taxon>
        <taxon>Chlorellaceae</taxon>
        <taxon>Chlorella clade</taxon>
        <taxon>Chlorella</taxon>
    </lineage>
</organism>
<dbReference type="InParanoid" id="E1ZAI5"/>
<dbReference type="EMBL" id="GL433840">
    <property type="protein sequence ID" value="EFN57263.1"/>
    <property type="molecule type" value="Genomic_DNA"/>
</dbReference>
<dbReference type="STRING" id="554065.E1ZAI5"/>
<proteinExistence type="predicted"/>
<dbReference type="InterPro" id="IPR016181">
    <property type="entry name" value="Acyl_CoA_acyltransferase"/>
</dbReference>
<evidence type="ECO:0000313" key="5">
    <source>
        <dbReference type="Proteomes" id="UP000008141"/>
    </source>
</evidence>
<dbReference type="SUPFAM" id="SSF55729">
    <property type="entry name" value="Acyl-CoA N-acyltransferases (Nat)"/>
    <property type="match status" value="1"/>
</dbReference>
<dbReference type="KEGG" id="cvr:CHLNCDRAFT_143824"/>
<evidence type="ECO:0000259" key="3">
    <source>
        <dbReference type="PROSITE" id="PS51186"/>
    </source>
</evidence>
<keyword evidence="2" id="KW-0012">Acyltransferase</keyword>
<dbReference type="InterPro" id="IPR000182">
    <property type="entry name" value="GNAT_dom"/>
</dbReference>
<evidence type="ECO:0000256" key="1">
    <source>
        <dbReference type="ARBA" id="ARBA00022679"/>
    </source>
</evidence>
<dbReference type="Gene3D" id="3.40.630.30">
    <property type="match status" value="1"/>
</dbReference>
<sequence>MKLTGAALGLSDGINTQKPALMVDTLEQQLPPPPISKSDEQFLEGGVEFVWGEEGLDVGELNDLFEKVGFPRRDPSRLALALANTYRTIWIRAARKSRLAREGQLLGFARATSDGALSAVIWDVSVAPAWQRGGLGRALVERLTSSLVHDGIATITLYAEPGVVALYEKLGYVSDPEGIRGVAFQTKSAFGRSMAAALRR</sequence>
<dbReference type="PANTHER" id="PTHR43626:SF4">
    <property type="entry name" value="GCN5-RELATED N-ACETYLTRANSFERASE 2, CHLOROPLASTIC"/>
    <property type="match status" value="1"/>
</dbReference>
<feature type="domain" description="N-acetyltransferase" evidence="3">
    <location>
        <begin position="47"/>
        <end position="199"/>
    </location>
</feature>
<dbReference type="GeneID" id="17356628"/>
<name>E1ZAI5_CHLVA</name>
<gene>
    <name evidence="4" type="ORF">CHLNCDRAFT_143824</name>
</gene>
<protein>
    <recommendedName>
        <fullName evidence="3">N-acetyltransferase domain-containing protein</fullName>
    </recommendedName>
</protein>
<keyword evidence="1" id="KW-0808">Transferase</keyword>
<evidence type="ECO:0000313" key="4">
    <source>
        <dbReference type="EMBL" id="EFN57263.1"/>
    </source>
</evidence>
<dbReference type="CDD" id="cd04301">
    <property type="entry name" value="NAT_SF"/>
    <property type="match status" value="1"/>
</dbReference>
<dbReference type="AlphaFoldDB" id="E1ZAI5"/>